<dbReference type="Gramene" id="AET6Gv20922300.5">
    <property type="protein sequence ID" value="AET6Gv20922300.5"/>
    <property type="gene ID" value="AET6Gv20922300"/>
</dbReference>
<evidence type="ECO:0000313" key="2">
    <source>
        <dbReference type="Proteomes" id="UP000015105"/>
    </source>
</evidence>
<dbReference type="EnsemblPlants" id="AET6Gv20922300.6">
    <property type="protein sequence ID" value="AET6Gv20922300.6"/>
    <property type="gene ID" value="AET6Gv20922300"/>
</dbReference>
<organism evidence="1 2">
    <name type="scientific">Aegilops tauschii subsp. strangulata</name>
    <name type="common">Goatgrass</name>
    <dbReference type="NCBI Taxonomy" id="200361"/>
    <lineage>
        <taxon>Eukaryota</taxon>
        <taxon>Viridiplantae</taxon>
        <taxon>Streptophyta</taxon>
        <taxon>Embryophyta</taxon>
        <taxon>Tracheophyta</taxon>
        <taxon>Spermatophyta</taxon>
        <taxon>Magnoliopsida</taxon>
        <taxon>Liliopsida</taxon>
        <taxon>Poales</taxon>
        <taxon>Poaceae</taxon>
        <taxon>BOP clade</taxon>
        <taxon>Pooideae</taxon>
        <taxon>Triticodae</taxon>
        <taxon>Triticeae</taxon>
        <taxon>Triticinae</taxon>
        <taxon>Aegilops</taxon>
    </lineage>
</organism>
<dbReference type="Proteomes" id="UP000015105">
    <property type="component" value="Chromosome 6D"/>
</dbReference>
<dbReference type="AlphaFoldDB" id="A0A453PZI3"/>
<protein>
    <submittedName>
        <fullName evidence="1">Uncharacterized protein</fullName>
    </submittedName>
</protein>
<reference evidence="1" key="3">
    <citation type="journal article" date="2017" name="Nature">
        <title>Genome sequence of the progenitor of the wheat D genome Aegilops tauschii.</title>
        <authorList>
            <person name="Luo M.C."/>
            <person name="Gu Y.Q."/>
            <person name="Puiu D."/>
            <person name="Wang H."/>
            <person name="Twardziok S.O."/>
            <person name="Deal K.R."/>
            <person name="Huo N."/>
            <person name="Zhu T."/>
            <person name="Wang L."/>
            <person name="Wang Y."/>
            <person name="McGuire P.E."/>
            <person name="Liu S."/>
            <person name="Long H."/>
            <person name="Ramasamy R.K."/>
            <person name="Rodriguez J.C."/>
            <person name="Van S.L."/>
            <person name="Yuan L."/>
            <person name="Wang Z."/>
            <person name="Xia Z."/>
            <person name="Xiao L."/>
            <person name="Anderson O.D."/>
            <person name="Ouyang S."/>
            <person name="Liang Y."/>
            <person name="Zimin A.V."/>
            <person name="Pertea G."/>
            <person name="Qi P."/>
            <person name="Bennetzen J.L."/>
            <person name="Dai X."/>
            <person name="Dawson M.W."/>
            <person name="Muller H.G."/>
            <person name="Kugler K."/>
            <person name="Rivarola-Duarte L."/>
            <person name="Spannagl M."/>
            <person name="Mayer K.F.X."/>
            <person name="Lu F.H."/>
            <person name="Bevan M.W."/>
            <person name="Leroy P."/>
            <person name="Li P."/>
            <person name="You F.M."/>
            <person name="Sun Q."/>
            <person name="Liu Z."/>
            <person name="Lyons E."/>
            <person name="Wicker T."/>
            <person name="Salzberg S.L."/>
            <person name="Devos K.M."/>
            <person name="Dvorak J."/>
        </authorList>
    </citation>
    <scope>NUCLEOTIDE SEQUENCE [LARGE SCALE GENOMIC DNA]</scope>
    <source>
        <strain evidence="1">cv. AL8/78</strain>
    </source>
</reference>
<dbReference type="Gramene" id="AET6Gv20922300.6">
    <property type="protein sequence ID" value="AET6Gv20922300.6"/>
    <property type="gene ID" value="AET6Gv20922300"/>
</dbReference>
<reference evidence="2" key="2">
    <citation type="journal article" date="2017" name="Nat. Plants">
        <title>The Aegilops tauschii genome reveals multiple impacts of transposons.</title>
        <authorList>
            <person name="Zhao G."/>
            <person name="Zou C."/>
            <person name="Li K."/>
            <person name="Wang K."/>
            <person name="Li T."/>
            <person name="Gao L."/>
            <person name="Zhang X."/>
            <person name="Wang H."/>
            <person name="Yang Z."/>
            <person name="Liu X."/>
            <person name="Jiang W."/>
            <person name="Mao L."/>
            <person name="Kong X."/>
            <person name="Jiao Y."/>
            <person name="Jia J."/>
        </authorList>
    </citation>
    <scope>NUCLEOTIDE SEQUENCE [LARGE SCALE GENOMIC DNA]</scope>
    <source>
        <strain evidence="2">cv. AL8/78</strain>
    </source>
</reference>
<keyword evidence="2" id="KW-1185">Reference proteome</keyword>
<reference evidence="2" key="1">
    <citation type="journal article" date="2014" name="Science">
        <title>Ancient hybridizations among the ancestral genomes of bread wheat.</title>
        <authorList>
            <consortium name="International Wheat Genome Sequencing Consortium,"/>
            <person name="Marcussen T."/>
            <person name="Sandve S.R."/>
            <person name="Heier L."/>
            <person name="Spannagl M."/>
            <person name="Pfeifer M."/>
            <person name="Jakobsen K.S."/>
            <person name="Wulff B.B."/>
            <person name="Steuernagel B."/>
            <person name="Mayer K.F."/>
            <person name="Olsen O.A."/>
        </authorList>
    </citation>
    <scope>NUCLEOTIDE SEQUENCE [LARGE SCALE GENOMIC DNA]</scope>
    <source>
        <strain evidence="2">cv. AL8/78</strain>
    </source>
</reference>
<name>A0A453PZI3_AEGTS</name>
<dbReference type="EnsemblPlants" id="AET6Gv20922300.5">
    <property type="protein sequence ID" value="AET6Gv20922300.5"/>
    <property type="gene ID" value="AET6Gv20922300"/>
</dbReference>
<accession>A0A453PZI3</accession>
<sequence>MLHLRLNKGSVPGLVQNILWRQFGNGVSLHVVTMAVGRARRKVAAGRRPSPARSWRSAAAPCSHCRPAACSLTRLPRSAT</sequence>
<reference evidence="1" key="5">
    <citation type="journal article" date="2021" name="G3 (Bethesda)">
        <title>Aegilops tauschii genome assembly Aet v5.0 features greater sequence contiguity and improved annotation.</title>
        <authorList>
            <person name="Wang L."/>
            <person name="Zhu T."/>
            <person name="Rodriguez J.C."/>
            <person name="Deal K.R."/>
            <person name="Dubcovsky J."/>
            <person name="McGuire P.E."/>
            <person name="Lux T."/>
            <person name="Spannagl M."/>
            <person name="Mayer K.F.X."/>
            <person name="Baldrich P."/>
            <person name="Meyers B.C."/>
            <person name="Huo N."/>
            <person name="Gu Y.Q."/>
            <person name="Zhou H."/>
            <person name="Devos K.M."/>
            <person name="Bennetzen J.L."/>
            <person name="Unver T."/>
            <person name="Budak H."/>
            <person name="Gulick P.J."/>
            <person name="Galiba G."/>
            <person name="Kalapos B."/>
            <person name="Nelson D.R."/>
            <person name="Li P."/>
            <person name="You F.M."/>
            <person name="Luo M.C."/>
            <person name="Dvorak J."/>
        </authorList>
    </citation>
    <scope>NUCLEOTIDE SEQUENCE [LARGE SCALE GENOMIC DNA]</scope>
    <source>
        <strain evidence="1">cv. AL8/78</strain>
    </source>
</reference>
<evidence type="ECO:0000313" key="1">
    <source>
        <dbReference type="EnsemblPlants" id="AET6Gv20922300.6"/>
    </source>
</evidence>
<proteinExistence type="predicted"/>
<reference evidence="1" key="4">
    <citation type="submission" date="2019-03" db="UniProtKB">
        <authorList>
            <consortium name="EnsemblPlants"/>
        </authorList>
    </citation>
    <scope>IDENTIFICATION</scope>
</reference>